<protein>
    <submittedName>
        <fullName evidence="1">20607_t:CDS:1</fullName>
    </submittedName>
</protein>
<comment type="caution">
    <text evidence="1">The sequence shown here is derived from an EMBL/GenBank/DDBJ whole genome shotgun (WGS) entry which is preliminary data.</text>
</comment>
<evidence type="ECO:0000313" key="1">
    <source>
        <dbReference type="EMBL" id="CAG8502714.1"/>
    </source>
</evidence>
<gene>
    <name evidence="1" type="ORF">CPELLU_LOCUS2528</name>
</gene>
<evidence type="ECO:0000313" key="2">
    <source>
        <dbReference type="Proteomes" id="UP000789759"/>
    </source>
</evidence>
<sequence>NLSVFIEGQPVGQKCTRSFCYNPVGYYTHYDIQIAIDLGLHIELSSKSPNALIFELN</sequence>
<dbReference type="OrthoDB" id="2418629at2759"/>
<name>A0A9N9F0X6_9GLOM</name>
<organism evidence="1 2">
    <name type="scientific">Cetraspora pellucida</name>
    <dbReference type="NCBI Taxonomy" id="1433469"/>
    <lineage>
        <taxon>Eukaryota</taxon>
        <taxon>Fungi</taxon>
        <taxon>Fungi incertae sedis</taxon>
        <taxon>Mucoromycota</taxon>
        <taxon>Glomeromycotina</taxon>
        <taxon>Glomeromycetes</taxon>
        <taxon>Diversisporales</taxon>
        <taxon>Gigasporaceae</taxon>
        <taxon>Cetraspora</taxon>
    </lineage>
</organism>
<dbReference type="AlphaFoldDB" id="A0A9N9F0X6"/>
<keyword evidence="2" id="KW-1185">Reference proteome</keyword>
<accession>A0A9N9F0X6</accession>
<feature type="non-terminal residue" evidence="1">
    <location>
        <position position="1"/>
    </location>
</feature>
<reference evidence="1" key="1">
    <citation type="submission" date="2021-06" db="EMBL/GenBank/DDBJ databases">
        <authorList>
            <person name="Kallberg Y."/>
            <person name="Tangrot J."/>
            <person name="Rosling A."/>
        </authorList>
    </citation>
    <scope>NUCLEOTIDE SEQUENCE</scope>
    <source>
        <strain evidence="1">FL966</strain>
    </source>
</reference>
<proteinExistence type="predicted"/>
<dbReference type="EMBL" id="CAJVQA010001108">
    <property type="protein sequence ID" value="CAG8502714.1"/>
    <property type="molecule type" value="Genomic_DNA"/>
</dbReference>
<dbReference type="Proteomes" id="UP000789759">
    <property type="component" value="Unassembled WGS sequence"/>
</dbReference>